<proteinExistence type="predicted"/>
<dbReference type="Proteomes" id="UP000346198">
    <property type="component" value="Unassembled WGS sequence"/>
</dbReference>
<accession>A0A6C2UHN7</accession>
<protein>
    <submittedName>
        <fullName evidence="2">Uncharacterized protein</fullName>
    </submittedName>
</protein>
<reference evidence="2 3" key="1">
    <citation type="submission" date="2019-04" db="EMBL/GenBank/DDBJ databases">
        <authorList>
            <person name="Van Vliet M D."/>
        </authorList>
    </citation>
    <scope>NUCLEOTIDE SEQUENCE [LARGE SCALE GENOMIC DNA]</scope>
    <source>
        <strain evidence="2 3">F21</strain>
    </source>
</reference>
<dbReference type="SUPFAM" id="SSF51445">
    <property type="entry name" value="(Trans)glycosidases"/>
    <property type="match status" value="1"/>
</dbReference>
<dbReference type="InterPro" id="IPR017853">
    <property type="entry name" value="GH"/>
</dbReference>
<dbReference type="EMBL" id="CAAHFH010000001">
    <property type="protein sequence ID" value="VGO19373.1"/>
    <property type="molecule type" value="Genomic_DNA"/>
</dbReference>
<dbReference type="Gene3D" id="3.20.20.80">
    <property type="entry name" value="Glycosidases"/>
    <property type="match status" value="1"/>
</dbReference>
<gene>
    <name evidence="2" type="ORF">SCARR_01431</name>
</gene>
<keyword evidence="3" id="KW-1185">Reference proteome</keyword>
<evidence type="ECO:0000256" key="1">
    <source>
        <dbReference type="SAM" id="SignalP"/>
    </source>
</evidence>
<evidence type="ECO:0000313" key="3">
    <source>
        <dbReference type="Proteomes" id="UP000346198"/>
    </source>
</evidence>
<organism evidence="2 3">
    <name type="scientific">Pontiella sulfatireligans</name>
    <dbReference type="NCBI Taxonomy" id="2750658"/>
    <lineage>
        <taxon>Bacteria</taxon>
        <taxon>Pseudomonadati</taxon>
        <taxon>Kiritimatiellota</taxon>
        <taxon>Kiritimatiellia</taxon>
        <taxon>Kiritimatiellales</taxon>
        <taxon>Pontiellaceae</taxon>
        <taxon>Pontiella</taxon>
    </lineage>
</organism>
<name>A0A6C2UHN7_9BACT</name>
<dbReference type="AlphaFoldDB" id="A0A6C2UHN7"/>
<evidence type="ECO:0000313" key="2">
    <source>
        <dbReference type="EMBL" id="VGO19373.1"/>
    </source>
</evidence>
<feature type="signal peptide" evidence="1">
    <location>
        <begin position="1"/>
        <end position="17"/>
    </location>
</feature>
<sequence length="416" mass="47907">MLRVAITVLGLCVSANAYDEVVVFPKEKGVKINRFFYDFKSPSAPRKFSQNGFAKTLLEDYGFHGIRTSIYGTGKKPAHPEPGVVLEEYYRGETDGLKLAQKIRPDLIIFASKKLDGTESFPEWTKDGNGVIPEKYAILVTDYLEYMEKEGLRVDVLAIDNERRFNEGDIMPDKHRSIVEELRRLMKKRGLHMPKIIGHEDFAMGRDDWMKRFEKEGDDTMDIFGGHYYPEWRHLDRLKSDLKYAGKREKWHTELHWDSKPADDPFMVATKAYLALWDCTDNGMNAFMWWDLNPKKGLRNHLMHAVTAPLVNAWPIKVIDPDGSETVDEMELHTRAFLQDDTLTIYAVNLDPSKAWKDLRFKFASGRIVGEVEGRQWADGGPAEGKVRSFSPFTRSSFRVDLAPRTVNVFAFKINR</sequence>
<keyword evidence="1" id="KW-0732">Signal</keyword>
<feature type="chain" id="PRO_5025334431" evidence="1">
    <location>
        <begin position="18"/>
        <end position="416"/>
    </location>
</feature>